<evidence type="ECO:0008006" key="3">
    <source>
        <dbReference type="Google" id="ProtNLM"/>
    </source>
</evidence>
<evidence type="ECO:0000313" key="2">
    <source>
        <dbReference type="Proteomes" id="UP000198889"/>
    </source>
</evidence>
<name>A0A1G4UML2_9HYPH</name>
<dbReference type="AlphaFoldDB" id="A0A1G4UML2"/>
<dbReference type="SUPFAM" id="SSF53756">
    <property type="entry name" value="UDP-Glycosyltransferase/glycogen phosphorylase"/>
    <property type="match status" value="1"/>
</dbReference>
<evidence type="ECO:0000313" key="1">
    <source>
        <dbReference type="EMBL" id="SCW94908.1"/>
    </source>
</evidence>
<proteinExistence type="predicted"/>
<dbReference type="EMBL" id="FMTP01000009">
    <property type="protein sequence ID" value="SCW94908.1"/>
    <property type="molecule type" value="Genomic_DNA"/>
</dbReference>
<sequence length="246" mass="27940">MKLVKFVSGYIDVQLECCDVLCRFRREDWPKMTAKPFILRHAPPLREGASFLPHQGPARVVFTSSKYVLGLNRERLSRFLGRLCSHGISVDWYFPHQDENRAIARALLSHPLYTVRERVEKAQLLDTLSGYDVGLHWAPMAEQDYDYNYFQSTASNKIGEYVAAGLAVAYAGNPGLAFLPREISLVFDPTNPEAGADQLVAALSDRATLDRMRAASLRYHQEELNIDAQAAPFLRYVRDELMPRYA</sequence>
<gene>
    <name evidence="1" type="ORF">SAMN05660859_4190</name>
</gene>
<reference evidence="2" key="1">
    <citation type="submission" date="2016-10" db="EMBL/GenBank/DDBJ databases">
        <authorList>
            <person name="Varghese N."/>
            <person name="Submissions S."/>
        </authorList>
    </citation>
    <scope>NUCLEOTIDE SEQUENCE [LARGE SCALE GENOMIC DNA]</scope>
    <source>
        <strain evidence="2">CGMCC 1.1761</strain>
    </source>
</reference>
<protein>
    <recommendedName>
        <fullName evidence="3">Glycosyl transferases group 1</fullName>
    </recommendedName>
</protein>
<keyword evidence="2" id="KW-1185">Reference proteome</keyword>
<dbReference type="Gene3D" id="3.40.50.2000">
    <property type="entry name" value="Glycogen Phosphorylase B"/>
    <property type="match status" value="1"/>
</dbReference>
<organism evidence="1 2">
    <name type="scientific">Ancylobacter rudongensis</name>
    <dbReference type="NCBI Taxonomy" id="177413"/>
    <lineage>
        <taxon>Bacteria</taxon>
        <taxon>Pseudomonadati</taxon>
        <taxon>Pseudomonadota</taxon>
        <taxon>Alphaproteobacteria</taxon>
        <taxon>Hyphomicrobiales</taxon>
        <taxon>Xanthobacteraceae</taxon>
        <taxon>Ancylobacter</taxon>
    </lineage>
</organism>
<dbReference type="Proteomes" id="UP000198889">
    <property type="component" value="Unassembled WGS sequence"/>
</dbReference>
<accession>A0A1G4UML2</accession>